<dbReference type="Pfam" id="PF02031">
    <property type="entry name" value="Peptidase_M7"/>
    <property type="match status" value="1"/>
</dbReference>
<evidence type="ECO:0000256" key="9">
    <source>
        <dbReference type="SAM" id="SignalP"/>
    </source>
</evidence>
<evidence type="ECO:0000256" key="7">
    <source>
        <dbReference type="ARBA" id="ARBA00029927"/>
    </source>
</evidence>
<evidence type="ECO:0000256" key="4">
    <source>
        <dbReference type="ARBA" id="ARBA00019129"/>
    </source>
</evidence>
<dbReference type="SUPFAM" id="SSF55486">
    <property type="entry name" value="Metalloproteases ('zincins'), catalytic domain"/>
    <property type="match status" value="1"/>
</dbReference>
<organism evidence="10 11">
    <name type="scientific">Nocardiopsis composta</name>
    <dbReference type="NCBI Taxonomy" id="157465"/>
    <lineage>
        <taxon>Bacteria</taxon>
        <taxon>Bacillati</taxon>
        <taxon>Actinomycetota</taxon>
        <taxon>Actinomycetes</taxon>
        <taxon>Streptosporangiales</taxon>
        <taxon>Nocardiopsidaceae</taxon>
        <taxon>Nocardiopsis</taxon>
    </lineage>
</organism>
<dbReference type="EMBL" id="JACHDB010000001">
    <property type="protein sequence ID" value="MBB5430073.1"/>
    <property type="molecule type" value="Genomic_DNA"/>
</dbReference>
<keyword evidence="11" id="KW-1185">Reference proteome</keyword>
<feature type="region of interest" description="Disordered" evidence="8">
    <location>
        <begin position="163"/>
        <end position="200"/>
    </location>
</feature>
<protein>
    <recommendedName>
        <fullName evidence="4">Extracellular small neutral protease</fullName>
        <ecNumber evidence="3">3.4.24.77</ecNumber>
    </recommendedName>
    <alternativeName>
        <fullName evidence="7">Snapalysin</fullName>
    </alternativeName>
</protein>
<evidence type="ECO:0000256" key="3">
    <source>
        <dbReference type="ARBA" id="ARBA00012325"/>
    </source>
</evidence>
<comment type="catalytic activity">
    <reaction evidence="1">
        <text>Hydrolyzes proteins with a preference for Tyr or Phe in the P1' position. Has no action on amino-acid p-nitroanilides.</text>
        <dbReference type="EC" id="3.4.24.77"/>
    </reaction>
</comment>
<proteinExistence type="inferred from homology"/>
<dbReference type="GO" id="GO:0008270">
    <property type="term" value="F:zinc ion binding"/>
    <property type="evidence" value="ECO:0007669"/>
    <property type="project" value="InterPro"/>
</dbReference>
<sequence>MLRKSPLLSLLATAAAACLISVAAPAAAGAATSAAPRPQASDDVSVQQTTLRYDDSRAGEFKDAVAAGAESWNAAVDNVELVPAGPGEHAEITVIATDGWPQAVLGPVRPGGSVWIEFGRQAVREGHDTTRIAAHEMGHSLGLPDTKPGPCSQLMSGASAGVDCDNASPDAQERARVEQLYGSGSASGLPADGRVLVDAP</sequence>
<feature type="chain" id="PRO_5039651835" description="Extracellular small neutral protease" evidence="9">
    <location>
        <begin position="27"/>
        <end position="200"/>
    </location>
</feature>
<dbReference type="PRINTS" id="PR00787">
    <property type="entry name" value="NEUTRALPTASE"/>
</dbReference>
<keyword evidence="6" id="KW-0645">Protease</keyword>
<name>A0A7W8VBM2_9ACTN</name>
<dbReference type="Proteomes" id="UP000572635">
    <property type="component" value="Unassembled WGS sequence"/>
</dbReference>
<keyword evidence="10" id="KW-0378">Hydrolase</keyword>
<dbReference type="EC" id="3.4.24.77" evidence="3"/>
<gene>
    <name evidence="10" type="ORF">HDA36_000157</name>
</gene>
<evidence type="ECO:0000256" key="1">
    <source>
        <dbReference type="ARBA" id="ARBA00000612"/>
    </source>
</evidence>
<keyword evidence="5" id="KW-0479">Metal-binding</keyword>
<reference evidence="10 11" key="1">
    <citation type="submission" date="2020-08" db="EMBL/GenBank/DDBJ databases">
        <title>Sequencing the genomes of 1000 actinobacteria strains.</title>
        <authorList>
            <person name="Klenk H.-P."/>
        </authorList>
    </citation>
    <scope>NUCLEOTIDE SEQUENCE [LARGE SCALE GENOMIC DNA]</scope>
    <source>
        <strain evidence="10 11">DSM 44551</strain>
    </source>
</reference>
<dbReference type="InterPro" id="IPR000013">
    <property type="entry name" value="Peptidase_M7"/>
</dbReference>
<dbReference type="InterPro" id="IPR024079">
    <property type="entry name" value="MetalloPept_cat_dom_sf"/>
</dbReference>
<dbReference type="RefSeq" id="WP_184387674.1">
    <property type="nucleotide sequence ID" value="NZ_BAAAJD010000107.1"/>
</dbReference>
<accession>A0A7W8VBM2</accession>
<dbReference type="AlphaFoldDB" id="A0A7W8VBM2"/>
<keyword evidence="9" id="KW-0732">Signal</keyword>
<dbReference type="Gene3D" id="3.40.390.10">
    <property type="entry name" value="Collagenase (Catalytic Domain)"/>
    <property type="match status" value="1"/>
</dbReference>
<evidence type="ECO:0000256" key="6">
    <source>
        <dbReference type="ARBA" id="ARBA00023049"/>
    </source>
</evidence>
<keyword evidence="6" id="KW-0482">Metalloprotease</keyword>
<dbReference type="PROSITE" id="PS51257">
    <property type="entry name" value="PROKAR_LIPOPROTEIN"/>
    <property type="match status" value="1"/>
</dbReference>
<evidence type="ECO:0000256" key="8">
    <source>
        <dbReference type="SAM" id="MobiDB-lite"/>
    </source>
</evidence>
<evidence type="ECO:0000256" key="2">
    <source>
        <dbReference type="ARBA" id="ARBA00006571"/>
    </source>
</evidence>
<evidence type="ECO:0000256" key="5">
    <source>
        <dbReference type="ARBA" id="ARBA00022723"/>
    </source>
</evidence>
<dbReference type="GO" id="GO:0006508">
    <property type="term" value="P:proteolysis"/>
    <property type="evidence" value="ECO:0007669"/>
    <property type="project" value="InterPro"/>
</dbReference>
<feature type="signal peptide" evidence="9">
    <location>
        <begin position="1"/>
        <end position="26"/>
    </location>
</feature>
<comment type="similarity">
    <text evidence="2">Belongs to the peptidase M7 family.</text>
</comment>
<evidence type="ECO:0000313" key="11">
    <source>
        <dbReference type="Proteomes" id="UP000572635"/>
    </source>
</evidence>
<comment type="caution">
    <text evidence="10">The sequence shown here is derived from an EMBL/GenBank/DDBJ whole genome shotgun (WGS) entry which is preliminary data.</text>
</comment>
<evidence type="ECO:0000313" key="10">
    <source>
        <dbReference type="EMBL" id="MBB5430073.1"/>
    </source>
</evidence>
<dbReference type="GO" id="GO:0004222">
    <property type="term" value="F:metalloendopeptidase activity"/>
    <property type="evidence" value="ECO:0007669"/>
    <property type="project" value="InterPro"/>
</dbReference>
<dbReference type="GO" id="GO:0005576">
    <property type="term" value="C:extracellular region"/>
    <property type="evidence" value="ECO:0007669"/>
    <property type="project" value="InterPro"/>
</dbReference>